<sequence length="200" mass="22926">MPFGGPYFGDFKYCRLCLHTFDISGVLEPPRVAVIDAAIEQGLHIFMAYFKSPWLPPNGEFCLLWDHSRNYSTRTINFVKRFHILIRASYPTGTLSLDEILKFYATELTMAKTLVISIGNGNLKDRYIRPNEEDCQKNMLDTMQNFHQHIVQTALAGVLLSTRELKQQYLDTGYELATQCNNIYILTVSSCLCAFTSWAF</sequence>
<accession>A0A1I7XQK9</accession>
<dbReference type="AlphaFoldDB" id="A0A1I7XQK9"/>
<dbReference type="Proteomes" id="UP000095283">
    <property type="component" value="Unplaced"/>
</dbReference>
<evidence type="ECO:0000313" key="1">
    <source>
        <dbReference type="Proteomes" id="UP000095283"/>
    </source>
</evidence>
<evidence type="ECO:0000313" key="2">
    <source>
        <dbReference type="WBParaSite" id="Hba_19624"/>
    </source>
</evidence>
<dbReference type="WBParaSite" id="Hba_19624">
    <property type="protein sequence ID" value="Hba_19624"/>
    <property type="gene ID" value="Hba_19624"/>
</dbReference>
<proteinExistence type="predicted"/>
<name>A0A1I7XQK9_HETBA</name>
<reference evidence="2" key="1">
    <citation type="submission" date="2016-11" db="UniProtKB">
        <authorList>
            <consortium name="WormBaseParasite"/>
        </authorList>
    </citation>
    <scope>IDENTIFICATION</scope>
</reference>
<protein>
    <submittedName>
        <fullName evidence="2">NYN domain-containing protein</fullName>
    </submittedName>
</protein>
<keyword evidence="1" id="KW-1185">Reference proteome</keyword>
<organism evidence="1 2">
    <name type="scientific">Heterorhabditis bacteriophora</name>
    <name type="common">Entomopathogenic nematode worm</name>
    <dbReference type="NCBI Taxonomy" id="37862"/>
    <lineage>
        <taxon>Eukaryota</taxon>
        <taxon>Metazoa</taxon>
        <taxon>Ecdysozoa</taxon>
        <taxon>Nematoda</taxon>
        <taxon>Chromadorea</taxon>
        <taxon>Rhabditida</taxon>
        <taxon>Rhabditina</taxon>
        <taxon>Rhabditomorpha</taxon>
        <taxon>Strongyloidea</taxon>
        <taxon>Heterorhabditidae</taxon>
        <taxon>Heterorhabditis</taxon>
    </lineage>
</organism>